<dbReference type="InterPro" id="IPR038763">
    <property type="entry name" value="DHH_sf"/>
</dbReference>
<evidence type="ECO:0000313" key="2">
    <source>
        <dbReference type="Proteomes" id="UP000295247"/>
    </source>
</evidence>
<reference evidence="1 2" key="1">
    <citation type="submission" date="2019-03" db="EMBL/GenBank/DDBJ databases">
        <title>Genomic Encyclopedia of Type Strains, Phase IV (KMG-IV): sequencing the most valuable type-strain genomes for metagenomic binning, comparative biology and taxonomic classification.</title>
        <authorList>
            <person name="Goeker M."/>
        </authorList>
    </citation>
    <scope>NUCLEOTIDE SEQUENCE [LARGE SCALE GENOMIC DNA]</scope>
    <source>
        <strain evidence="1 2">DSM 203</strain>
    </source>
</reference>
<organism evidence="1 2">
    <name type="scientific">Marichromatium gracile</name>
    <name type="common">Chromatium gracile</name>
    <dbReference type="NCBI Taxonomy" id="1048"/>
    <lineage>
        <taxon>Bacteria</taxon>
        <taxon>Pseudomonadati</taxon>
        <taxon>Pseudomonadota</taxon>
        <taxon>Gammaproteobacteria</taxon>
        <taxon>Chromatiales</taxon>
        <taxon>Chromatiaceae</taxon>
        <taxon>Marichromatium</taxon>
    </lineage>
</organism>
<dbReference type="SUPFAM" id="SSF64182">
    <property type="entry name" value="DHH phosphoesterases"/>
    <property type="match status" value="1"/>
</dbReference>
<dbReference type="RefSeq" id="WP_132228786.1">
    <property type="nucleotide sequence ID" value="NZ_NRRH01000003.1"/>
</dbReference>
<dbReference type="EMBL" id="SMDC01000002">
    <property type="protein sequence ID" value="TCW38451.1"/>
    <property type="molecule type" value="Genomic_DNA"/>
</dbReference>
<gene>
    <name evidence="1" type="ORF">EDC29_102346</name>
</gene>
<evidence type="ECO:0008006" key="3">
    <source>
        <dbReference type="Google" id="ProtNLM"/>
    </source>
</evidence>
<sequence length="319" mass="34473">MALYDVFNGDADGLCALLQLHLAEPRESVLVTGVKRDIALLDRVEAGAGDEVRVLDLSLDKNRAALERLLAAGVRVRYFDHHFPGEIPDHPGLEAHIDTAPDRGTSLLVDAALDGAHRAWAVVGTFGDNFDAAARQAAAPLGFDAPTLERLRELGIYLNYNGYGARVADLHVDPAQLFERLRPYADPRAFIAADPVFAQLRDGYADDMAHAEALRPEVDETAGRVFVLPDAPWARRVSGVFANARAQAAPERAHALLTRLPEGGFLVSVRAPLARPDGADALCRQFPSGGGRKAAAGINHLAEDDYPRFVEAFLSTFRG</sequence>
<comment type="caution">
    <text evidence="1">The sequence shown here is derived from an EMBL/GenBank/DDBJ whole genome shotgun (WGS) entry which is preliminary data.</text>
</comment>
<name>A0A4R4AGT5_MARGR</name>
<protein>
    <recommendedName>
        <fullName evidence="3">Acetyltransferase</fullName>
    </recommendedName>
</protein>
<accession>A0A4R4AGT5</accession>
<dbReference type="AlphaFoldDB" id="A0A4R4AGT5"/>
<dbReference type="Proteomes" id="UP000295247">
    <property type="component" value="Unassembled WGS sequence"/>
</dbReference>
<evidence type="ECO:0000313" key="1">
    <source>
        <dbReference type="EMBL" id="TCW38451.1"/>
    </source>
</evidence>
<proteinExistence type="predicted"/>